<comment type="caution">
    <text evidence="1">The sequence shown here is derived from an EMBL/GenBank/DDBJ whole genome shotgun (WGS) entry which is preliminary data.</text>
</comment>
<evidence type="ECO:0000313" key="2">
    <source>
        <dbReference type="Proteomes" id="UP001372338"/>
    </source>
</evidence>
<dbReference type="AlphaFoldDB" id="A0AAN9FJW9"/>
<keyword evidence="2" id="KW-1185">Reference proteome</keyword>
<reference evidence="1 2" key="1">
    <citation type="submission" date="2024-01" db="EMBL/GenBank/DDBJ databases">
        <title>The genomes of 5 underutilized Papilionoideae crops provide insights into root nodulation and disease resistanc.</title>
        <authorList>
            <person name="Yuan L."/>
        </authorList>
    </citation>
    <scope>NUCLEOTIDE SEQUENCE [LARGE SCALE GENOMIC DNA]</scope>
    <source>
        <strain evidence="1">ZHUSHIDOU_FW_LH</strain>
        <tissue evidence="1">Leaf</tissue>
    </source>
</reference>
<name>A0AAN9FJW9_CROPI</name>
<dbReference type="Proteomes" id="UP001372338">
    <property type="component" value="Unassembled WGS sequence"/>
</dbReference>
<dbReference type="EMBL" id="JAYWIO010000003">
    <property type="protein sequence ID" value="KAK7274228.1"/>
    <property type="molecule type" value="Genomic_DNA"/>
</dbReference>
<sequence>MGFEYMWQVEVEKMKKKNVVIGCLALVKLSLYIYTHTHTSLNCRLHSRIVSRNIIKGFGMRFGEVEETRLKDKVRVIGTFHYMIVADGSQQQILARVNSS</sequence>
<organism evidence="1 2">
    <name type="scientific">Crotalaria pallida</name>
    <name type="common">Smooth rattlebox</name>
    <name type="synonym">Crotalaria striata</name>
    <dbReference type="NCBI Taxonomy" id="3830"/>
    <lineage>
        <taxon>Eukaryota</taxon>
        <taxon>Viridiplantae</taxon>
        <taxon>Streptophyta</taxon>
        <taxon>Embryophyta</taxon>
        <taxon>Tracheophyta</taxon>
        <taxon>Spermatophyta</taxon>
        <taxon>Magnoliopsida</taxon>
        <taxon>eudicotyledons</taxon>
        <taxon>Gunneridae</taxon>
        <taxon>Pentapetalae</taxon>
        <taxon>rosids</taxon>
        <taxon>fabids</taxon>
        <taxon>Fabales</taxon>
        <taxon>Fabaceae</taxon>
        <taxon>Papilionoideae</taxon>
        <taxon>50 kb inversion clade</taxon>
        <taxon>genistoids sensu lato</taxon>
        <taxon>core genistoids</taxon>
        <taxon>Crotalarieae</taxon>
        <taxon>Crotalaria</taxon>
    </lineage>
</organism>
<gene>
    <name evidence="1" type="ORF">RIF29_15309</name>
</gene>
<accession>A0AAN9FJW9</accession>
<evidence type="ECO:0000313" key="1">
    <source>
        <dbReference type="EMBL" id="KAK7274228.1"/>
    </source>
</evidence>
<protein>
    <submittedName>
        <fullName evidence="1">Uncharacterized protein</fullName>
    </submittedName>
</protein>
<proteinExistence type="predicted"/>